<evidence type="ECO:0000313" key="2">
    <source>
        <dbReference type="Proteomes" id="UP001341840"/>
    </source>
</evidence>
<sequence length="182" mass="21373">MRSNNKGFLFLLEGRSCVLCFTQGCIGTKLYLWVFTSFRSHSVGSPASQRSKFPAIMARIANRNDFDRMFKSIILLWPLDEDCIVNIPGNRIRDDFPFPSRFIQKFGVELDMFVYMIDDQDYAHEILLDYHNGRPFISVVSLNDLEEFYSIKRSMSLSLRYVGHGLFFLSLFDRHRHFFVNI</sequence>
<accession>A0ABU6Y6W3</accession>
<evidence type="ECO:0000313" key="1">
    <source>
        <dbReference type="EMBL" id="MED6205515.1"/>
    </source>
</evidence>
<organism evidence="1 2">
    <name type="scientific">Stylosanthes scabra</name>
    <dbReference type="NCBI Taxonomy" id="79078"/>
    <lineage>
        <taxon>Eukaryota</taxon>
        <taxon>Viridiplantae</taxon>
        <taxon>Streptophyta</taxon>
        <taxon>Embryophyta</taxon>
        <taxon>Tracheophyta</taxon>
        <taxon>Spermatophyta</taxon>
        <taxon>Magnoliopsida</taxon>
        <taxon>eudicotyledons</taxon>
        <taxon>Gunneridae</taxon>
        <taxon>Pentapetalae</taxon>
        <taxon>rosids</taxon>
        <taxon>fabids</taxon>
        <taxon>Fabales</taxon>
        <taxon>Fabaceae</taxon>
        <taxon>Papilionoideae</taxon>
        <taxon>50 kb inversion clade</taxon>
        <taxon>dalbergioids sensu lato</taxon>
        <taxon>Dalbergieae</taxon>
        <taxon>Pterocarpus clade</taxon>
        <taxon>Stylosanthes</taxon>
    </lineage>
</organism>
<reference evidence="1 2" key="1">
    <citation type="journal article" date="2023" name="Plants (Basel)">
        <title>Bridging the Gap: Combining Genomics and Transcriptomics Approaches to Understand Stylosanthes scabra, an Orphan Legume from the Brazilian Caatinga.</title>
        <authorList>
            <person name="Ferreira-Neto J.R.C."/>
            <person name="da Silva M.D."/>
            <person name="Binneck E."/>
            <person name="de Melo N.F."/>
            <person name="da Silva R.H."/>
            <person name="de Melo A.L.T.M."/>
            <person name="Pandolfi V."/>
            <person name="Bustamante F.O."/>
            <person name="Brasileiro-Vidal A.C."/>
            <person name="Benko-Iseppon A.M."/>
        </authorList>
    </citation>
    <scope>NUCLEOTIDE SEQUENCE [LARGE SCALE GENOMIC DNA]</scope>
    <source>
        <tissue evidence="1">Leaves</tissue>
    </source>
</reference>
<protein>
    <submittedName>
        <fullName evidence="1">Uncharacterized protein</fullName>
    </submittedName>
</protein>
<proteinExistence type="predicted"/>
<comment type="caution">
    <text evidence="1">The sequence shown here is derived from an EMBL/GenBank/DDBJ whole genome shotgun (WGS) entry which is preliminary data.</text>
</comment>
<keyword evidence="2" id="KW-1185">Reference proteome</keyword>
<dbReference type="EMBL" id="JASCZI010241710">
    <property type="protein sequence ID" value="MED6205515.1"/>
    <property type="molecule type" value="Genomic_DNA"/>
</dbReference>
<name>A0ABU6Y6W3_9FABA</name>
<gene>
    <name evidence="1" type="ORF">PIB30_018297</name>
</gene>
<dbReference type="Proteomes" id="UP001341840">
    <property type="component" value="Unassembled WGS sequence"/>
</dbReference>